<keyword evidence="4 5" id="KW-0862">Zinc</keyword>
<dbReference type="HAMAP" id="MF_01256">
    <property type="entry name" value="YfiT_hydrol"/>
    <property type="match status" value="1"/>
</dbReference>
<dbReference type="SUPFAM" id="SSF109854">
    <property type="entry name" value="DinB/YfiT-like putative metalloenzymes"/>
    <property type="match status" value="1"/>
</dbReference>
<dbReference type="EMBL" id="PGVD01000045">
    <property type="protein sequence ID" value="PLR94920.1"/>
    <property type="molecule type" value="Genomic_DNA"/>
</dbReference>
<protein>
    <recommendedName>
        <fullName evidence="5">Putative metal-dependent hydrolase CU635_22775</fullName>
        <ecNumber evidence="5">3.-.-.-</ecNumber>
    </recommendedName>
</protein>
<comment type="function">
    <text evidence="5">Possible metal-dependent hydrolase.</text>
</comment>
<dbReference type="RefSeq" id="WP_101579633.1">
    <property type="nucleotide sequence ID" value="NZ_PGVA01000095.1"/>
</dbReference>
<dbReference type="InterPro" id="IPR023774">
    <property type="entry name" value="Put_metal_dep_hydrolase_YfiT"/>
</dbReference>
<evidence type="ECO:0000256" key="1">
    <source>
        <dbReference type="ARBA" id="ARBA00022490"/>
    </source>
</evidence>
<comment type="caution">
    <text evidence="7">The sequence shown here is derived from an EMBL/GenBank/DDBJ whole genome shotgun (WGS) entry which is preliminary data.</text>
</comment>
<sequence length="176" mass="20739">MEKLMYPIGRFEFPANITSEQRNEWIRILKDAPGLLRKATQNLSEAQLNTPYRPGGWTVKQVVHHLPDSHMNSYIRFKLALTEDEPTVKTYDENRWSQLHDSLTVGHEVSLNLLEAVHARWVSLLESLTEEDFSRKFIHPDHNKKMDLNETLALYAWHSQHHIAHITSLRERMHRN</sequence>
<dbReference type="AlphaFoldDB" id="A0A2N5GFI3"/>
<dbReference type="Pfam" id="PF12867">
    <property type="entry name" value="DinB_2"/>
    <property type="match status" value="1"/>
</dbReference>
<accession>A0A2N5GFI3</accession>
<comment type="subunit">
    <text evidence="5">Homodimer.</text>
</comment>
<dbReference type="OrthoDB" id="9796039at2"/>
<dbReference type="EMBL" id="PGVA01000095">
    <property type="protein sequence ID" value="PLR79519.1"/>
    <property type="molecule type" value="Genomic_DNA"/>
</dbReference>
<evidence type="ECO:0000256" key="2">
    <source>
        <dbReference type="ARBA" id="ARBA00022723"/>
    </source>
</evidence>
<dbReference type="InterPro" id="IPR034660">
    <property type="entry name" value="DinB/YfiT-like"/>
</dbReference>
<evidence type="ECO:0000256" key="3">
    <source>
        <dbReference type="ARBA" id="ARBA00022801"/>
    </source>
</evidence>
<feature type="binding site" evidence="5">
    <location>
        <position position="65"/>
    </location>
    <ligand>
        <name>Zn(2+)</name>
        <dbReference type="ChEBI" id="CHEBI:29105"/>
    </ligand>
</feature>
<evidence type="ECO:0000313" key="7">
    <source>
        <dbReference type="EMBL" id="PLR79519.1"/>
    </source>
</evidence>
<comment type="similarity">
    <text evidence="5">Belongs to the metal hydrolase YfiT family.</text>
</comment>
<dbReference type="Proteomes" id="UP000235114">
    <property type="component" value="Unassembled WGS sequence"/>
</dbReference>
<feature type="binding site" evidence="5">
    <location>
        <position position="158"/>
    </location>
    <ligand>
        <name>Zn(2+)</name>
        <dbReference type="ChEBI" id="CHEBI:29105"/>
    </ligand>
</feature>
<feature type="domain" description="DinB-like" evidence="6">
    <location>
        <begin position="29"/>
        <end position="166"/>
    </location>
</feature>
<keyword evidence="2 5" id="KW-0479">Metal-binding</keyword>
<dbReference type="Proteomes" id="UP000234951">
    <property type="component" value="Unassembled WGS sequence"/>
</dbReference>
<dbReference type="NCBIfam" id="NF009807">
    <property type="entry name" value="PRK13291.1"/>
    <property type="match status" value="1"/>
</dbReference>
<feature type="binding site" evidence="5">
    <location>
        <position position="162"/>
    </location>
    <ligand>
        <name>Zn(2+)</name>
        <dbReference type="ChEBI" id="CHEBI:29105"/>
    </ligand>
</feature>
<comment type="cofactor">
    <cofactor evidence="5">
        <name>Zn(2+)</name>
        <dbReference type="ChEBI" id="CHEBI:29105"/>
    </cofactor>
    <text evidence="5">Binds 1 zinc ion per subunit.</text>
</comment>
<gene>
    <name evidence="7" type="ORF">CU635_22775</name>
    <name evidence="8" type="ORF">CVD25_15785</name>
</gene>
<evidence type="ECO:0000313" key="10">
    <source>
        <dbReference type="Proteomes" id="UP000235114"/>
    </source>
</evidence>
<dbReference type="GO" id="GO:0005737">
    <property type="term" value="C:cytoplasm"/>
    <property type="evidence" value="ECO:0007669"/>
    <property type="project" value="UniProtKB-SubCell"/>
</dbReference>
<evidence type="ECO:0000313" key="8">
    <source>
        <dbReference type="EMBL" id="PLR94920.1"/>
    </source>
</evidence>
<keyword evidence="1 5" id="KW-0963">Cytoplasm</keyword>
<evidence type="ECO:0000256" key="5">
    <source>
        <dbReference type="HAMAP-Rule" id="MF_01256"/>
    </source>
</evidence>
<name>A0A2N5GFI3_9BACI</name>
<reference evidence="7 9" key="1">
    <citation type="submission" date="2017-11" db="EMBL/GenBank/DDBJ databases">
        <title>Comparitive Functional Genomics of Dry Heat Resistant strains isolated from the Viking Spacecraft.</title>
        <authorList>
            <person name="Seuylemezian A."/>
            <person name="Cooper K."/>
            <person name="Vaishampayan P."/>
        </authorList>
    </citation>
    <scope>NUCLEOTIDE SEQUENCE [LARGE SCALE GENOMIC DNA]</scope>
    <source>
        <strain evidence="7 9">M4.6</strain>
    </source>
</reference>
<comment type="subcellular location">
    <subcellularLocation>
        <location evidence="5">Cytoplasm</location>
    </subcellularLocation>
</comment>
<evidence type="ECO:0000256" key="4">
    <source>
        <dbReference type="ARBA" id="ARBA00022833"/>
    </source>
</evidence>
<dbReference type="GO" id="GO:0008270">
    <property type="term" value="F:zinc ion binding"/>
    <property type="evidence" value="ECO:0007669"/>
    <property type="project" value="UniProtKB-UniRule"/>
</dbReference>
<dbReference type="EC" id="3.-.-.-" evidence="5"/>
<dbReference type="InterPro" id="IPR024775">
    <property type="entry name" value="DinB-like"/>
</dbReference>
<evidence type="ECO:0000259" key="6">
    <source>
        <dbReference type="Pfam" id="PF12867"/>
    </source>
</evidence>
<proteinExistence type="inferred from homology"/>
<dbReference type="Gene3D" id="1.20.120.450">
    <property type="entry name" value="dinb family like domain"/>
    <property type="match status" value="1"/>
</dbReference>
<keyword evidence="10" id="KW-1185">Reference proteome</keyword>
<evidence type="ECO:0000313" key="9">
    <source>
        <dbReference type="Proteomes" id="UP000234951"/>
    </source>
</evidence>
<organism evidence="7 9">
    <name type="scientific">Bacillus canaveralius</name>
    <dbReference type="NCBI Taxonomy" id="1403243"/>
    <lineage>
        <taxon>Bacteria</taxon>
        <taxon>Bacillati</taxon>
        <taxon>Bacillota</taxon>
        <taxon>Bacilli</taxon>
        <taxon>Bacillales</taxon>
        <taxon>Bacillaceae</taxon>
        <taxon>Bacillus</taxon>
    </lineage>
</organism>
<keyword evidence="3 5" id="KW-0378">Hydrolase</keyword>
<reference evidence="8 10" key="2">
    <citation type="submission" date="2017-12" db="EMBL/GenBank/DDBJ databases">
        <title>Comparative Functional Genomics of Dry Heat Resistant strains isolated from the Viking Spacecraft.</title>
        <authorList>
            <person name="Seuylemezian A."/>
            <person name="Cooper K."/>
            <person name="Vaishampayan P."/>
        </authorList>
    </citation>
    <scope>NUCLEOTIDE SEQUENCE [LARGE SCALE GENOMIC DNA]</scope>
    <source>
        <strain evidence="8 10">ATCC 29669</strain>
    </source>
</reference>
<dbReference type="GO" id="GO:0016787">
    <property type="term" value="F:hydrolase activity"/>
    <property type="evidence" value="ECO:0007669"/>
    <property type="project" value="UniProtKB-UniRule"/>
</dbReference>